<dbReference type="Pfam" id="PF03747">
    <property type="entry name" value="ADP_ribosyl_GH"/>
    <property type="match status" value="1"/>
</dbReference>
<sequence>MIGEKLLPAIAYGDAAGLPFEGQPPVGGIAELRPDHANPIFAGPAGMWSDDTQLSAAVMRALITAGGFDLDAIAHEHVAQLAATPTVRRGGTIIVRGWGNSTVTAVARYHHGTRADQCGTPGGAGNGVLMKLAPLVYWQHMAAMSSDSVVEQWDALTQFTHGSDAARICTRVHGDILMFILGGGQPEDLADVATESAIRHESALGAAESVSERLGVLAGLRRAGGEARLRNLTTRIGAGGQLYGFYAPETLVCVYGAFILWAAKPELADTVYAAVSLGGDTDTVASIVAAMMVFRHGHSLVLPADYRRLTQIDELEFLSEQFAAAACGPASCSGAGDR</sequence>
<feature type="binding site" evidence="3">
    <location>
        <position position="50"/>
    </location>
    <ligand>
        <name>Mg(2+)</name>
        <dbReference type="ChEBI" id="CHEBI:18420"/>
        <label>1</label>
    </ligand>
</feature>
<dbReference type="EMBL" id="LFOD01000008">
    <property type="protein sequence ID" value="KMV18249.1"/>
    <property type="molecule type" value="Genomic_DNA"/>
</dbReference>
<dbReference type="InterPro" id="IPR050792">
    <property type="entry name" value="ADP-ribosylglycohydrolase"/>
</dbReference>
<feature type="binding site" evidence="3">
    <location>
        <position position="51"/>
    </location>
    <ligand>
        <name>Mg(2+)</name>
        <dbReference type="ChEBI" id="CHEBI:18420"/>
        <label>1</label>
    </ligand>
</feature>
<proteinExistence type="inferred from homology"/>
<gene>
    <name evidence="4" type="ORF">ACT17_11400</name>
</gene>
<evidence type="ECO:0000313" key="4">
    <source>
        <dbReference type="EMBL" id="KMV18249.1"/>
    </source>
</evidence>
<evidence type="ECO:0000256" key="2">
    <source>
        <dbReference type="ARBA" id="ARBA00022801"/>
    </source>
</evidence>
<reference evidence="4 5" key="1">
    <citation type="submission" date="2015-06" db="EMBL/GenBank/DDBJ databases">
        <title>Genome sequence of Mycobacterium conceptionense strain MLE.</title>
        <authorList>
            <person name="Greninger A.L."/>
            <person name="Cunningham G."/>
            <person name="Chiu C.Y."/>
            <person name="Miller S."/>
        </authorList>
    </citation>
    <scope>NUCLEOTIDE SEQUENCE [LARGE SCALE GENOMIC DNA]</scope>
    <source>
        <strain evidence="4 5">MLE</strain>
    </source>
</reference>
<feature type="binding site" evidence="3">
    <location>
        <position position="280"/>
    </location>
    <ligand>
        <name>Mg(2+)</name>
        <dbReference type="ChEBI" id="CHEBI:18420"/>
        <label>1</label>
    </ligand>
</feature>
<comment type="caution">
    <text evidence="4">The sequence shown here is derived from an EMBL/GenBank/DDBJ whole genome shotgun (WGS) entry which is preliminary data.</text>
</comment>
<evidence type="ECO:0000256" key="1">
    <source>
        <dbReference type="ARBA" id="ARBA00010702"/>
    </source>
</evidence>
<accession>A0A0J8WYN8</accession>
<keyword evidence="3" id="KW-0479">Metal-binding</keyword>
<feature type="binding site" evidence="3">
    <location>
        <position position="282"/>
    </location>
    <ligand>
        <name>Mg(2+)</name>
        <dbReference type="ChEBI" id="CHEBI:18420"/>
        <label>1</label>
    </ligand>
</feature>
<dbReference type="Gene3D" id="1.10.4080.10">
    <property type="entry name" value="ADP-ribosylation/Crystallin J1"/>
    <property type="match status" value="1"/>
</dbReference>
<dbReference type="PANTHER" id="PTHR16222:SF24">
    <property type="entry name" value="ADP-RIBOSYLHYDROLASE ARH3"/>
    <property type="match status" value="1"/>
</dbReference>
<dbReference type="PATRIC" id="fig|451644.5.peg.2345"/>
<feature type="binding site" evidence="3">
    <location>
        <position position="49"/>
    </location>
    <ligand>
        <name>Mg(2+)</name>
        <dbReference type="ChEBI" id="CHEBI:18420"/>
        <label>1</label>
    </ligand>
</feature>
<name>A0A0J8WYN8_9MYCO</name>
<dbReference type="PANTHER" id="PTHR16222">
    <property type="entry name" value="ADP-RIBOSYLGLYCOHYDROLASE"/>
    <property type="match status" value="1"/>
</dbReference>
<feature type="binding site" evidence="3">
    <location>
        <position position="283"/>
    </location>
    <ligand>
        <name>Mg(2+)</name>
        <dbReference type="ChEBI" id="CHEBI:18420"/>
        <label>1</label>
    </ligand>
</feature>
<dbReference type="InterPro" id="IPR005502">
    <property type="entry name" value="Ribosyl_crysJ1"/>
</dbReference>
<dbReference type="Proteomes" id="UP000037594">
    <property type="component" value="Unassembled WGS sequence"/>
</dbReference>
<comment type="similarity">
    <text evidence="1">Belongs to the ADP-ribosylglycohydrolase family.</text>
</comment>
<organism evidence="4 5">
    <name type="scientific">Mycolicibacterium conceptionense</name>
    <dbReference type="NCBI Taxonomy" id="451644"/>
    <lineage>
        <taxon>Bacteria</taxon>
        <taxon>Bacillati</taxon>
        <taxon>Actinomycetota</taxon>
        <taxon>Actinomycetes</taxon>
        <taxon>Mycobacteriales</taxon>
        <taxon>Mycobacteriaceae</taxon>
        <taxon>Mycolicibacterium</taxon>
    </lineage>
</organism>
<dbReference type="AlphaFoldDB" id="A0A0J8WYN8"/>
<evidence type="ECO:0000313" key="5">
    <source>
        <dbReference type="Proteomes" id="UP000037594"/>
    </source>
</evidence>
<evidence type="ECO:0008006" key="6">
    <source>
        <dbReference type="Google" id="ProtNLM"/>
    </source>
</evidence>
<dbReference type="SUPFAM" id="SSF101478">
    <property type="entry name" value="ADP-ribosylglycohydrolase"/>
    <property type="match status" value="1"/>
</dbReference>
<protein>
    <recommendedName>
        <fullName evidence="6">ADP-ribosylglycohydrolase</fullName>
    </recommendedName>
</protein>
<keyword evidence="3" id="KW-0460">Magnesium</keyword>
<dbReference type="InterPro" id="IPR036705">
    <property type="entry name" value="Ribosyl_crysJ1_sf"/>
</dbReference>
<keyword evidence="2" id="KW-0378">Hydrolase</keyword>
<evidence type="ECO:0000256" key="3">
    <source>
        <dbReference type="PIRSR" id="PIRSR605502-1"/>
    </source>
</evidence>
<comment type="cofactor">
    <cofactor evidence="3">
        <name>Mg(2+)</name>
        <dbReference type="ChEBI" id="CHEBI:18420"/>
    </cofactor>
    <text evidence="3">Binds 2 magnesium ions per subunit.</text>
</comment>
<dbReference type="GO" id="GO:0046872">
    <property type="term" value="F:metal ion binding"/>
    <property type="evidence" value="ECO:0007669"/>
    <property type="project" value="UniProtKB-KW"/>
</dbReference>
<dbReference type="GO" id="GO:0016787">
    <property type="term" value="F:hydrolase activity"/>
    <property type="evidence" value="ECO:0007669"/>
    <property type="project" value="UniProtKB-KW"/>
</dbReference>